<dbReference type="Gene3D" id="3.40.190.10">
    <property type="entry name" value="Periplasmic binding protein-like II"/>
    <property type="match status" value="1"/>
</dbReference>
<dbReference type="SUPFAM" id="SSF53850">
    <property type="entry name" value="Periplasmic binding protein-like II"/>
    <property type="match status" value="1"/>
</dbReference>
<dbReference type="PANTHER" id="PTHR43649">
    <property type="entry name" value="ARABINOSE-BINDING PROTEIN-RELATED"/>
    <property type="match status" value="1"/>
</dbReference>
<feature type="signal peptide" evidence="2">
    <location>
        <begin position="1"/>
        <end position="20"/>
    </location>
</feature>
<dbReference type="RefSeq" id="WP_379896666.1">
    <property type="nucleotide sequence ID" value="NZ_CBCSCT010000002.1"/>
</dbReference>
<name>A0ABW1IVG6_9BACL</name>
<dbReference type="Proteomes" id="UP001596250">
    <property type="component" value="Unassembled WGS sequence"/>
</dbReference>
<dbReference type="PROSITE" id="PS51257">
    <property type="entry name" value="PROKAR_LIPOPROTEIN"/>
    <property type="match status" value="1"/>
</dbReference>
<dbReference type="Pfam" id="PF01547">
    <property type="entry name" value="SBP_bac_1"/>
    <property type="match status" value="1"/>
</dbReference>
<evidence type="ECO:0000313" key="3">
    <source>
        <dbReference type="EMBL" id="MFC5989105.1"/>
    </source>
</evidence>
<dbReference type="InterPro" id="IPR006059">
    <property type="entry name" value="SBP"/>
</dbReference>
<feature type="compositionally biased region" description="Polar residues" evidence="1">
    <location>
        <begin position="37"/>
        <end position="47"/>
    </location>
</feature>
<accession>A0ABW1IVG6</accession>
<evidence type="ECO:0000313" key="4">
    <source>
        <dbReference type="Proteomes" id="UP001596250"/>
    </source>
</evidence>
<evidence type="ECO:0000256" key="2">
    <source>
        <dbReference type="SAM" id="SignalP"/>
    </source>
</evidence>
<reference evidence="4" key="1">
    <citation type="journal article" date="2019" name="Int. J. Syst. Evol. Microbiol.">
        <title>The Global Catalogue of Microorganisms (GCM) 10K type strain sequencing project: providing services to taxonomists for standard genome sequencing and annotation.</title>
        <authorList>
            <consortium name="The Broad Institute Genomics Platform"/>
            <consortium name="The Broad Institute Genome Sequencing Center for Infectious Disease"/>
            <person name="Wu L."/>
            <person name="Ma J."/>
        </authorList>
    </citation>
    <scope>NUCLEOTIDE SEQUENCE [LARGE SCALE GENOMIC DNA]</scope>
    <source>
        <strain evidence="4">CCM 8749</strain>
    </source>
</reference>
<dbReference type="PANTHER" id="PTHR43649:SF12">
    <property type="entry name" value="DIACETYLCHITOBIOSE BINDING PROTEIN DASA"/>
    <property type="match status" value="1"/>
</dbReference>
<feature type="chain" id="PRO_5046989979" evidence="2">
    <location>
        <begin position="21"/>
        <end position="456"/>
    </location>
</feature>
<evidence type="ECO:0000256" key="1">
    <source>
        <dbReference type="SAM" id="MobiDB-lite"/>
    </source>
</evidence>
<protein>
    <submittedName>
        <fullName evidence="3">ABC transporter substrate-binding protein</fullName>
    </submittedName>
</protein>
<keyword evidence="4" id="KW-1185">Reference proteome</keyword>
<organism evidence="3 4">
    <name type="scientific">Marinicrinis lubricantis</name>
    <dbReference type="NCBI Taxonomy" id="2086470"/>
    <lineage>
        <taxon>Bacteria</taxon>
        <taxon>Bacillati</taxon>
        <taxon>Bacillota</taxon>
        <taxon>Bacilli</taxon>
        <taxon>Bacillales</taxon>
        <taxon>Paenibacillaceae</taxon>
    </lineage>
</organism>
<keyword evidence="2" id="KW-0732">Signal</keyword>
<sequence>MKGKLSTMLAIVLLFAMVLAGCSGSNNGNNGQNNPSHTSNNQGTNEGNAEESTKEGSTDGIGPVTLHIVNGGGSSVDQMMTAFGNALEEKFPEVEFVFKSTTSELKIDKMILAGEPIDIFFRSIGAFFYEVPENGFQYDMTELVETHDVDLSRIDPAIMESMTANANGEIWGIPFTNTNLVLYYNKDIFDSFGVEYPKDGMTWDEMYDLAKQFNQTRDGVDYVGLALSGHHVVKLNNFGMSYVDPNTGLSTYDDERWKHVLDVLYTPAQDPGYQAFMAKKENKVADSQDFYDGKAAMLGTIQHHSGNPNFQRADFNWDMAAFPTYAENPGVGSQAYPEYMAIPSFSEHKDEAMEVIKYLISDEFQTELSKKGAMTVLADPEIQAVYGTGEYQGKNLEAAFYNEFAPVMVKTVYDNEVERAVTQYVNDLALGKIDINTALRQAKEQGDQKIAEMSAK</sequence>
<feature type="region of interest" description="Disordered" evidence="1">
    <location>
        <begin position="28"/>
        <end position="64"/>
    </location>
</feature>
<dbReference type="InterPro" id="IPR050490">
    <property type="entry name" value="Bact_solute-bd_prot1"/>
</dbReference>
<proteinExistence type="predicted"/>
<dbReference type="EMBL" id="JBHSQV010000187">
    <property type="protein sequence ID" value="MFC5989105.1"/>
    <property type="molecule type" value="Genomic_DNA"/>
</dbReference>
<gene>
    <name evidence="3" type="ORF">ACFPXP_22095</name>
</gene>
<comment type="caution">
    <text evidence="3">The sequence shown here is derived from an EMBL/GenBank/DDBJ whole genome shotgun (WGS) entry which is preliminary data.</text>
</comment>